<dbReference type="STRING" id="754436.JCM19237_296"/>
<sequence length="92" mass="10262">MSAINPDGNPLVNVEVSVPYKEIQSVSMTFPTKTYQGAIKFVENAGEAEFIRAKEKLDTVSDDVRKIREQLANGQKAKQDKFAALLKGKKYK</sequence>
<organism evidence="1 2">
    <name type="scientific">Photobacterium aphoticum</name>
    <dbReference type="NCBI Taxonomy" id="754436"/>
    <lineage>
        <taxon>Bacteria</taxon>
        <taxon>Pseudomonadati</taxon>
        <taxon>Pseudomonadota</taxon>
        <taxon>Gammaproteobacteria</taxon>
        <taxon>Vibrionales</taxon>
        <taxon>Vibrionaceae</taxon>
        <taxon>Photobacterium</taxon>
    </lineage>
</organism>
<protein>
    <submittedName>
        <fullName evidence="1">Uncharacterized protein</fullName>
    </submittedName>
</protein>
<accession>A0A090QYH0</accession>
<comment type="caution">
    <text evidence="1">The sequence shown here is derived from an EMBL/GenBank/DDBJ whole genome shotgun (WGS) entry which is preliminary data.</text>
</comment>
<dbReference type="Proteomes" id="UP000029227">
    <property type="component" value="Unassembled WGS sequence"/>
</dbReference>
<dbReference type="AlphaFoldDB" id="A0A090QYH0"/>
<evidence type="ECO:0000313" key="2">
    <source>
        <dbReference type="Proteomes" id="UP000029227"/>
    </source>
</evidence>
<dbReference type="EMBL" id="BBMN01000020">
    <property type="protein sequence ID" value="GAL07916.1"/>
    <property type="molecule type" value="Genomic_DNA"/>
</dbReference>
<gene>
    <name evidence="1" type="ORF">JCM19237_296</name>
</gene>
<name>A0A090QYH0_9GAMM</name>
<evidence type="ECO:0000313" key="1">
    <source>
        <dbReference type="EMBL" id="GAL07916.1"/>
    </source>
</evidence>
<reference evidence="1 2" key="1">
    <citation type="journal article" date="2014" name="Genome Announc.">
        <title>Draft Genome Sequences of Two Vibrionaceae Species, Vibrio ponticus C121 and Photobacterium aphoticum C119, Isolated as Coral Reef Microbiota.</title>
        <authorList>
            <person name="Al-saari N."/>
            <person name="Meirelles P.M."/>
            <person name="Mino S."/>
            <person name="Suda W."/>
            <person name="Oshima K."/>
            <person name="Hattori M."/>
            <person name="Ohkuma M."/>
            <person name="Thompson F.L."/>
            <person name="Gomez-Gil B."/>
            <person name="Sawabe T."/>
            <person name="Sawabe T."/>
        </authorList>
    </citation>
    <scope>NUCLEOTIDE SEQUENCE [LARGE SCALE GENOMIC DNA]</scope>
    <source>
        <strain evidence="1 2">JCM 19237</strain>
    </source>
</reference>
<proteinExistence type="predicted"/>